<feature type="domain" description="TGF-beta family profile" evidence="6">
    <location>
        <begin position="246"/>
        <end position="357"/>
    </location>
</feature>
<feature type="transmembrane region" description="Helical" evidence="5">
    <location>
        <begin position="12"/>
        <end position="32"/>
    </location>
</feature>
<dbReference type="WBParaSite" id="SVE_1585900.1">
    <property type="protein sequence ID" value="SVE_1585900.1"/>
    <property type="gene ID" value="SVE_1585900"/>
</dbReference>
<keyword evidence="5" id="KW-0812">Transmembrane</keyword>
<keyword evidence="5" id="KW-0472">Membrane</keyword>
<evidence type="ECO:0000256" key="1">
    <source>
        <dbReference type="ARBA" id="ARBA00004613"/>
    </source>
</evidence>
<dbReference type="AlphaFoldDB" id="A0A0K0FU47"/>
<dbReference type="GO" id="GO:0005615">
    <property type="term" value="C:extracellular space"/>
    <property type="evidence" value="ECO:0007669"/>
    <property type="project" value="TreeGrafter"/>
</dbReference>
<reference evidence="8" key="2">
    <citation type="submission" date="2015-08" db="UniProtKB">
        <authorList>
            <consortium name="WormBaseParasite"/>
        </authorList>
    </citation>
    <scope>IDENTIFICATION</scope>
</reference>
<keyword evidence="3" id="KW-0964">Secreted</keyword>
<protein>
    <submittedName>
        <fullName evidence="8">TGF_BETA_2 domain-containing protein</fullName>
    </submittedName>
</protein>
<evidence type="ECO:0000259" key="6">
    <source>
        <dbReference type="PROSITE" id="PS51362"/>
    </source>
</evidence>
<evidence type="ECO:0000313" key="7">
    <source>
        <dbReference type="Proteomes" id="UP000035680"/>
    </source>
</evidence>
<evidence type="ECO:0000256" key="2">
    <source>
        <dbReference type="ARBA" id="ARBA00006656"/>
    </source>
</evidence>
<organism evidence="7 8">
    <name type="scientific">Strongyloides venezuelensis</name>
    <name type="common">Threadworm</name>
    <dbReference type="NCBI Taxonomy" id="75913"/>
    <lineage>
        <taxon>Eukaryota</taxon>
        <taxon>Metazoa</taxon>
        <taxon>Ecdysozoa</taxon>
        <taxon>Nematoda</taxon>
        <taxon>Chromadorea</taxon>
        <taxon>Rhabditida</taxon>
        <taxon>Tylenchina</taxon>
        <taxon>Panagrolaimomorpha</taxon>
        <taxon>Strongyloidoidea</taxon>
        <taxon>Strongyloididae</taxon>
        <taxon>Strongyloides</taxon>
    </lineage>
</organism>
<reference evidence="7" key="1">
    <citation type="submission" date="2014-07" db="EMBL/GenBank/DDBJ databases">
        <authorList>
            <person name="Martin A.A"/>
            <person name="De Silva N."/>
        </authorList>
    </citation>
    <scope>NUCLEOTIDE SEQUENCE</scope>
</reference>
<proteinExistence type="inferred from homology"/>
<dbReference type="STRING" id="75913.A0A0K0FU47"/>
<dbReference type="Proteomes" id="UP000035680">
    <property type="component" value="Unassembled WGS sequence"/>
</dbReference>
<sequence>MKFHAMRKSFFTRLIIVFLFIHNDLVVSFLFLNSKNYSLFLLKYVPATSERDKEMFEDEFLKRLLNELDLTTPPKVNRNDFPILDDYLDIYEESSMLEKKILEGTSLTIGNPFEERIHFRMPSSIYNKIIENGKLVIPSLIINFDYDVIDIQIFHILENGTYRKIIGDRKYTFEEMSKAGEIEISIYNDELSRLTSIFIEFDLEISGTPYKYNNDNYLLPSEEILFKITNGNPYITYSLFTKYKERKVRSEQNTCDKTINDGSCCLQSFKFDVSKPPWNFIISPSVLEIKSCIGSCVKNDRATANSNFIRYSEETQHKTCCYVSEYEIIKVLYATDNLGTLQFKNITNLIAKTCSCY</sequence>
<keyword evidence="4" id="KW-0339">Growth factor</keyword>
<dbReference type="SUPFAM" id="SSF57501">
    <property type="entry name" value="Cystine-knot cytokines"/>
    <property type="match status" value="1"/>
</dbReference>
<accession>A0A0K0FU47</accession>
<evidence type="ECO:0000256" key="5">
    <source>
        <dbReference type="SAM" id="Phobius"/>
    </source>
</evidence>
<evidence type="ECO:0000313" key="8">
    <source>
        <dbReference type="WBParaSite" id="SVE_1585900.1"/>
    </source>
</evidence>
<dbReference type="Gene3D" id="2.10.90.10">
    <property type="entry name" value="Cystine-knot cytokines"/>
    <property type="match status" value="1"/>
</dbReference>
<dbReference type="Pfam" id="PF00019">
    <property type="entry name" value="TGF_beta"/>
    <property type="match status" value="1"/>
</dbReference>
<dbReference type="InterPro" id="IPR029034">
    <property type="entry name" value="Cystine-knot_cytokine"/>
</dbReference>
<name>A0A0K0FU47_STRVS</name>
<keyword evidence="5" id="KW-1133">Transmembrane helix</keyword>
<dbReference type="PANTHER" id="PTHR11848">
    <property type="entry name" value="TGF-BETA FAMILY"/>
    <property type="match status" value="1"/>
</dbReference>
<keyword evidence="7" id="KW-1185">Reference proteome</keyword>
<dbReference type="GO" id="GO:0008083">
    <property type="term" value="F:growth factor activity"/>
    <property type="evidence" value="ECO:0007669"/>
    <property type="project" value="UniProtKB-KW"/>
</dbReference>
<comment type="subcellular location">
    <subcellularLocation>
        <location evidence="1">Secreted</location>
    </subcellularLocation>
</comment>
<dbReference type="InterPro" id="IPR015615">
    <property type="entry name" value="TGF-beta-rel"/>
</dbReference>
<dbReference type="InterPro" id="IPR001839">
    <property type="entry name" value="TGF-b_C"/>
</dbReference>
<evidence type="ECO:0000256" key="3">
    <source>
        <dbReference type="ARBA" id="ARBA00022525"/>
    </source>
</evidence>
<dbReference type="PROSITE" id="PS51362">
    <property type="entry name" value="TGF_BETA_2"/>
    <property type="match status" value="1"/>
</dbReference>
<comment type="similarity">
    <text evidence="2 4">Belongs to the TGF-beta family.</text>
</comment>
<dbReference type="SMART" id="SM00204">
    <property type="entry name" value="TGFB"/>
    <property type="match status" value="1"/>
</dbReference>
<dbReference type="GO" id="GO:0005125">
    <property type="term" value="F:cytokine activity"/>
    <property type="evidence" value="ECO:0007669"/>
    <property type="project" value="TreeGrafter"/>
</dbReference>
<evidence type="ECO:0000256" key="4">
    <source>
        <dbReference type="RuleBase" id="RU000354"/>
    </source>
</evidence>